<evidence type="ECO:0000259" key="12">
    <source>
        <dbReference type="SMART" id="SM00904"/>
    </source>
</evidence>
<dbReference type="InterPro" id="IPR023465">
    <property type="entry name" value="Riboflavin_kinase_dom_sf"/>
</dbReference>
<evidence type="ECO:0000313" key="13">
    <source>
        <dbReference type="EMBL" id="PIA13531.1"/>
    </source>
</evidence>
<dbReference type="GO" id="GO:0008531">
    <property type="term" value="F:riboflavin kinase activity"/>
    <property type="evidence" value="ECO:0007669"/>
    <property type="project" value="UniProtKB-EC"/>
</dbReference>
<keyword evidence="9" id="KW-0547">Nucleotide-binding</keyword>
<dbReference type="GO" id="GO:0009398">
    <property type="term" value="P:FMN biosynthetic process"/>
    <property type="evidence" value="ECO:0007669"/>
    <property type="project" value="UniProtKB-UniPathway"/>
</dbReference>
<evidence type="ECO:0000256" key="4">
    <source>
        <dbReference type="ARBA" id="ARBA00012105"/>
    </source>
</evidence>
<dbReference type="Gene3D" id="2.40.30.30">
    <property type="entry name" value="Riboflavin kinase-like"/>
    <property type="match status" value="1"/>
</dbReference>
<evidence type="ECO:0000256" key="7">
    <source>
        <dbReference type="ARBA" id="ARBA00022643"/>
    </source>
</evidence>
<proteinExistence type="inferred from homology"/>
<dbReference type="OrthoDB" id="276388at2759"/>
<comment type="pathway">
    <text evidence="2">Cofactor biosynthesis; FMN biosynthesis; FMN from riboflavin (ATP route): step 1/1.</text>
</comment>
<dbReference type="GO" id="GO:0005739">
    <property type="term" value="C:mitochondrion"/>
    <property type="evidence" value="ECO:0007669"/>
    <property type="project" value="TreeGrafter"/>
</dbReference>
<dbReference type="PANTHER" id="PTHR22749">
    <property type="entry name" value="RIBOFLAVIN KINASE/FMN ADENYLYLTRANSFERASE"/>
    <property type="match status" value="1"/>
</dbReference>
<keyword evidence="8" id="KW-0808">Transferase</keyword>
<keyword evidence="13" id="KW-0418">Kinase</keyword>
<dbReference type="InterPro" id="IPR015865">
    <property type="entry name" value="Riboflavin_kinase_bac/euk"/>
</dbReference>
<evidence type="ECO:0000313" key="14">
    <source>
        <dbReference type="Proteomes" id="UP000242474"/>
    </source>
</evidence>
<protein>
    <recommendedName>
        <fullName evidence="5">Riboflavin kinase</fullName>
        <ecNumber evidence="4">2.7.1.26</ecNumber>
    </recommendedName>
    <alternativeName>
        <fullName evidence="11">Flavin mononucleotide kinase 1</fullName>
    </alternativeName>
</protein>
<dbReference type="SUPFAM" id="SSF82114">
    <property type="entry name" value="Riboflavin kinase-like"/>
    <property type="match status" value="1"/>
</dbReference>
<organism evidence="13 14">
    <name type="scientific">Coemansia reversa (strain ATCC 12441 / NRRL 1564)</name>
    <dbReference type="NCBI Taxonomy" id="763665"/>
    <lineage>
        <taxon>Eukaryota</taxon>
        <taxon>Fungi</taxon>
        <taxon>Fungi incertae sedis</taxon>
        <taxon>Zoopagomycota</taxon>
        <taxon>Kickxellomycotina</taxon>
        <taxon>Kickxellomycetes</taxon>
        <taxon>Kickxellales</taxon>
        <taxon>Kickxellaceae</taxon>
        <taxon>Coemansia</taxon>
    </lineage>
</organism>
<dbReference type="Pfam" id="PF01687">
    <property type="entry name" value="Flavokinase"/>
    <property type="match status" value="1"/>
</dbReference>
<name>A0A2G5B3G8_COERN</name>
<evidence type="ECO:0000256" key="9">
    <source>
        <dbReference type="ARBA" id="ARBA00022741"/>
    </source>
</evidence>
<feature type="domain" description="Riboflavin kinase" evidence="12">
    <location>
        <begin position="22"/>
        <end position="151"/>
    </location>
</feature>
<dbReference type="EMBL" id="KZ303534">
    <property type="protein sequence ID" value="PIA13531.1"/>
    <property type="molecule type" value="Genomic_DNA"/>
</dbReference>
<sequence length="159" mass="17861">MVPTPESRSTEREDIVGPEIVTSPYPIFIEGTVVKGFGRGGKQLGIPTANLPEPVVEKALSDIPIGVYYGWAKVEKVVYPMVMSLGWNPYFRNEKRSGEVHIIHNFEDDFYGKNLKVVVLAYIRPEKDYTSIELLINDIKADINAAQQSLLRPAYALLH</sequence>
<dbReference type="Proteomes" id="UP000242474">
    <property type="component" value="Unassembled WGS sequence"/>
</dbReference>
<dbReference type="GO" id="GO:0009231">
    <property type="term" value="P:riboflavin biosynthetic process"/>
    <property type="evidence" value="ECO:0007669"/>
    <property type="project" value="InterPro"/>
</dbReference>
<dbReference type="InterPro" id="IPR023468">
    <property type="entry name" value="Riboflavin_kinase"/>
</dbReference>
<dbReference type="AlphaFoldDB" id="A0A2G5B3G8"/>
<keyword evidence="10" id="KW-0067">ATP-binding</keyword>
<dbReference type="UniPathway" id="UPA00276">
    <property type="reaction ID" value="UER00406"/>
</dbReference>
<dbReference type="STRING" id="763665.A0A2G5B3G8"/>
<dbReference type="PANTHER" id="PTHR22749:SF6">
    <property type="entry name" value="RIBOFLAVIN KINASE"/>
    <property type="match status" value="1"/>
</dbReference>
<keyword evidence="7" id="KW-0288">FMN</keyword>
<reference evidence="13 14" key="1">
    <citation type="journal article" date="2015" name="Genome Biol. Evol.">
        <title>Phylogenomic analyses indicate that early fungi evolved digesting cell walls of algal ancestors of land plants.</title>
        <authorList>
            <person name="Chang Y."/>
            <person name="Wang S."/>
            <person name="Sekimoto S."/>
            <person name="Aerts A.L."/>
            <person name="Choi C."/>
            <person name="Clum A."/>
            <person name="LaButti K.M."/>
            <person name="Lindquist E.A."/>
            <person name="Yee Ngan C."/>
            <person name="Ohm R.A."/>
            <person name="Salamov A.A."/>
            <person name="Grigoriev I.V."/>
            <person name="Spatafora J.W."/>
            <person name="Berbee M.L."/>
        </authorList>
    </citation>
    <scope>NUCLEOTIDE SEQUENCE [LARGE SCALE GENOMIC DNA]</scope>
    <source>
        <strain evidence="13 14">NRRL 1564</strain>
    </source>
</reference>
<comment type="similarity">
    <text evidence="3">Belongs to the flavokinase family.</text>
</comment>
<evidence type="ECO:0000256" key="3">
    <source>
        <dbReference type="ARBA" id="ARBA00010108"/>
    </source>
</evidence>
<evidence type="ECO:0000256" key="6">
    <source>
        <dbReference type="ARBA" id="ARBA00022630"/>
    </source>
</evidence>
<dbReference type="EC" id="2.7.1.26" evidence="4"/>
<evidence type="ECO:0000256" key="8">
    <source>
        <dbReference type="ARBA" id="ARBA00022679"/>
    </source>
</evidence>
<keyword evidence="14" id="KW-1185">Reference proteome</keyword>
<dbReference type="SMART" id="SM00904">
    <property type="entry name" value="Flavokinase"/>
    <property type="match status" value="1"/>
</dbReference>
<evidence type="ECO:0000256" key="1">
    <source>
        <dbReference type="ARBA" id="ARBA00003572"/>
    </source>
</evidence>
<evidence type="ECO:0000256" key="5">
    <source>
        <dbReference type="ARBA" id="ARBA00017394"/>
    </source>
</evidence>
<comment type="function">
    <text evidence="1">Catalyzes the phosphorylation of riboflavin (vitamin B2) to form flavin mononucleotide (FMN) coenzyme.</text>
</comment>
<evidence type="ECO:0000256" key="11">
    <source>
        <dbReference type="ARBA" id="ARBA00029960"/>
    </source>
</evidence>
<keyword evidence="6" id="KW-0285">Flavoprotein</keyword>
<dbReference type="GO" id="GO:0005524">
    <property type="term" value="F:ATP binding"/>
    <property type="evidence" value="ECO:0007669"/>
    <property type="project" value="UniProtKB-KW"/>
</dbReference>
<evidence type="ECO:0000256" key="10">
    <source>
        <dbReference type="ARBA" id="ARBA00022840"/>
    </source>
</evidence>
<gene>
    <name evidence="13" type="ORF">COEREDRAFT_104058</name>
</gene>
<evidence type="ECO:0000256" key="2">
    <source>
        <dbReference type="ARBA" id="ARBA00005201"/>
    </source>
</evidence>
<accession>A0A2G5B3G8</accession>